<dbReference type="PANTHER" id="PTHR13333">
    <property type="entry name" value="M-AAA PROTEASE-INTERACTING PROTEIN 1, MITOCHONDRIAL"/>
    <property type="match status" value="1"/>
</dbReference>
<dbReference type="Proteomes" id="UP000095300">
    <property type="component" value="Unassembled WGS sequence"/>
</dbReference>
<evidence type="ECO:0008006" key="3">
    <source>
        <dbReference type="Google" id="ProtNLM"/>
    </source>
</evidence>
<dbReference type="GO" id="GO:0005743">
    <property type="term" value="C:mitochondrial inner membrane"/>
    <property type="evidence" value="ECO:0007669"/>
    <property type="project" value="TreeGrafter"/>
</dbReference>
<dbReference type="GO" id="GO:0043022">
    <property type="term" value="F:ribosome binding"/>
    <property type="evidence" value="ECO:0007669"/>
    <property type="project" value="TreeGrafter"/>
</dbReference>
<dbReference type="KEGG" id="scac:106084659"/>
<protein>
    <recommendedName>
        <fullName evidence="3">Tim44-like domain-containing protein</fullName>
    </recommendedName>
</protein>
<dbReference type="OrthoDB" id="6361925at2759"/>
<dbReference type="PANTHER" id="PTHR13333:SF5">
    <property type="entry name" value="M-AAA PROTEASE-INTERACTING PROTEIN 1, MITOCHONDRIAL"/>
    <property type="match status" value="1"/>
</dbReference>
<evidence type="ECO:0000313" key="1">
    <source>
        <dbReference type="EnsemblMetazoa" id="SCAU012876-PA"/>
    </source>
</evidence>
<organism evidence="1 2">
    <name type="scientific">Stomoxys calcitrans</name>
    <name type="common">Stable fly</name>
    <name type="synonym">Conops calcitrans</name>
    <dbReference type="NCBI Taxonomy" id="35570"/>
    <lineage>
        <taxon>Eukaryota</taxon>
        <taxon>Metazoa</taxon>
        <taxon>Ecdysozoa</taxon>
        <taxon>Arthropoda</taxon>
        <taxon>Hexapoda</taxon>
        <taxon>Insecta</taxon>
        <taxon>Pterygota</taxon>
        <taxon>Neoptera</taxon>
        <taxon>Endopterygota</taxon>
        <taxon>Diptera</taxon>
        <taxon>Brachycera</taxon>
        <taxon>Muscomorpha</taxon>
        <taxon>Muscoidea</taxon>
        <taxon>Muscidae</taxon>
        <taxon>Stomoxys</taxon>
    </lineage>
</organism>
<sequence length="283" mass="33578">MLIKIPSNFYSTFRKLPSSFLIQTFKLLSVCKRFTTTNQPIPSTVLLSFRQNHNWKRHMEYSNRLRKVIPKLVYLHNPWIYLVTQFNLLRYQLFWDRNFSPSEFIRGAKQAAVVVTNTIRNQNIDGISKFTTPRGYKQITQDMLLSREDTRLKLVRFEVEHFRRTIPIKVVTKFNNGRKYCLIDVLFVGLRNTKDFETIEEILEIKSILNNLQADLNMTHEVSSISHRIVFAEIFIRFRRECTTNGGKDDQIESQGQANDKDWAVGFYKILSFDVFNYNQREK</sequence>
<accession>A0A1I8Q105</accession>
<dbReference type="GO" id="GO:0032979">
    <property type="term" value="P:protein insertion into mitochondrial inner membrane from matrix"/>
    <property type="evidence" value="ECO:0007669"/>
    <property type="project" value="TreeGrafter"/>
</dbReference>
<dbReference type="EnsemblMetazoa" id="SCAU012876-RA">
    <property type="protein sequence ID" value="SCAU012876-PA"/>
    <property type="gene ID" value="SCAU012876"/>
</dbReference>
<reference evidence="1" key="1">
    <citation type="submission" date="2020-05" db="UniProtKB">
        <authorList>
            <consortium name="EnsemblMetazoa"/>
        </authorList>
    </citation>
    <scope>IDENTIFICATION</scope>
    <source>
        <strain evidence="1">USDA</strain>
    </source>
</reference>
<evidence type="ECO:0000313" key="2">
    <source>
        <dbReference type="Proteomes" id="UP000095300"/>
    </source>
</evidence>
<proteinExistence type="predicted"/>
<gene>
    <name evidence="1" type="primary">106084659</name>
</gene>
<dbReference type="AlphaFoldDB" id="A0A1I8Q105"/>
<keyword evidence="2" id="KW-1185">Reference proteome</keyword>
<name>A0A1I8Q105_STOCA</name>
<dbReference type="VEuPathDB" id="VectorBase:SCAU012876"/>